<name>A0A7W2CXJ5_9ACTN</name>
<protein>
    <submittedName>
        <fullName evidence="1">Uncharacterized protein</fullName>
    </submittedName>
</protein>
<comment type="caution">
    <text evidence="1">The sequence shown here is derived from an EMBL/GenBank/DDBJ whole genome shotgun (WGS) entry which is preliminary data.</text>
</comment>
<dbReference type="Gene3D" id="3.40.50.150">
    <property type="entry name" value="Vaccinia Virus protein VP39"/>
    <property type="match status" value="1"/>
</dbReference>
<gene>
    <name evidence="1" type="ORF">H1V43_06100</name>
</gene>
<keyword evidence="2" id="KW-1185">Reference proteome</keyword>
<evidence type="ECO:0000313" key="1">
    <source>
        <dbReference type="EMBL" id="MBA4860959.1"/>
    </source>
</evidence>
<organism evidence="1 2">
    <name type="scientific">Streptomyces himalayensis subsp. aureolus</name>
    <dbReference type="NCBI Taxonomy" id="2758039"/>
    <lineage>
        <taxon>Bacteria</taxon>
        <taxon>Bacillati</taxon>
        <taxon>Actinomycetota</taxon>
        <taxon>Actinomycetes</taxon>
        <taxon>Kitasatosporales</taxon>
        <taxon>Streptomycetaceae</taxon>
        <taxon>Streptomyces</taxon>
        <taxon>Streptomyces himalayensis</taxon>
    </lineage>
</organism>
<sequence>MSGSLQRSIAKTVGAIKPWLYGPFPSALNGQHFRQSLFRSLVRAVDPAAIFESGTFHGASTQFFWNVSGRPIYTVEKNPGFAYCAKRRFRRIPEVRVLAGDSRAALKRLRNDDDFPPSRVLFYLDAHWEVDLPLREEVAFITKEWTDSVIVIDDFKVPDDSGYAFDTYDAGELSIEYLGAEAIGSYEVFWPRCPSSEETGARRGCGVLVAPDALTAVEELPELRRLPGRRAAAPSASGL</sequence>
<dbReference type="EMBL" id="JACEQY010000004">
    <property type="protein sequence ID" value="MBA4860959.1"/>
    <property type="molecule type" value="Genomic_DNA"/>
</dbReference>
<accession>A0A7W2CXJ5</accession>
<dbReference type="AlphaFoldDB" id="A0A7W2CXJ5"/>
<dbReference type="SUPFAM" id="SSF53335">
    <property type="entry name" value="S-adenosyl-L-methionine-dependent methyltransferases"/>
    <property type="match status" value="1"/>
</dbReference>
<dbReference type="InterPro" id="IPR029063">
    <property type="entry name" value="SAM-dependent_MTases_sf"/>
</dbReference>
<dbReference type="Proteomes" id="UP000586976">
    <property type="component" value="Unassembled WGS sequence"/>
</dbReference>
<proteinExistence type="predicted"/>
<evidence type="ECO:0000313" key="2">
    <source>
        <dbReference type="Proteomes" id="UP000586976"/>
    </source>
</evidence>
<reference evidence="1 2" key="1">
    <citation type="submission" date="2020-07" db="EMBL/GenBank/DDBJ databases">
        <title>Streptomyces isolated from Indian soil.</title>
        <authorList>
            <person name="Mandal S."/>
            <person name="Maiti P.K."/>
        </authorList>
    </citation>
    <scope>NUCLEOTIDE SEQUENCE [LARGE SCALE GENOMIC DNA]</scope>
    <source>
        <strain evidence="1 2">PSKA54</strain>
    </source>
</reference>